<dbReference type="EMBL" id="JADPUN010000407">
    <property type="protein sequence ID" value="MBF9134992.1"/>
    <property type="molecule type" value="Genomic_DNA"/>
</dbReference>
<organism evidence="3 4">
    <name type="scientific">Plantactinospora alkalitolerans</name>
    <dbReference type="NCBI Taxonomy" id="2789879"/>
    <lineage>
        <taxon>Bacteria</taxon>
        <taxon>Bacillati</taxon>
        <taxon>Actinomycetota</taxon>
        <taxon>Actinomycetes</taxon>
        <taxon>Micromonosporales</taxon>
        <taxon>Micromonosporaceae</taxon>
        <taxon>Plantactinospora</taxon>
    </lineage>
</organism>
<dbReference type="Proteomes" id="UP000638560">
    <property type="component" value="Unassembled WGS sequence"/>
</dbReference>
<evidence type="ECO:0000313" key="4">
    <source>
        <dbReference type="Proteomes" id="UP000638560"/>
    </source>
</evidence>
<evidence type="ECO:0000313" key="3">
    <source>
        <dbReference type="EMBL" id="MBF9134992.1"/>
    </source>
</evidence>
<name>A0ABS0H950_9ACTN</name>
<dbReference type="InterPro" id="IPR038020">
    <property type="entry name" value="MbtH-like_sf"/>
</dbReference>
<feature type="region of interest" description="Disordered" evidence="1">
    <location>
        <begin position="1"/>
        <end position="28"/>
    </location>
</feature>
<dbReference type="InterPro" id="IPR005153">
    <property type="entry name" value="MbtH-like_dom"/>
</dbReference>
<dbReference type="PANTHER" id="PTHR38444:SF1">
    <property type="entry name" value="ENTEROBACTIN BIOSYNTHESIS PROTEIN YBDZ"/>
    <property type="match status" value="1"/>
</dbReference>
<dbReference type="Gene3D" id="3.90.820.10">
    <property type="entry name" value="Structural Genomics, Unknown Function 30-nov-00 1gh9 Mol_id"/>
    <property type="match status" value="1"/>
</dbReference>
<feature type="domain" description="MbtH-like" evidence="2">
    <location>
        <begin position="1"/>
        <end position="48"/>
    </location>
</feature>
<dbReference type="PANTHER" id="PTHR38444">
    <property type="entry name" value="ENTEROBACTIN BIOSYNTHESIS PROTEIN YBDZ"/>
    <property type="match status" value="1"/>
</dbReference>
<protein>
    <submittedName>
        <fullName evidence="3">MbtH family protein</fullName>
    </submittedName>
</protein>
<sequence>MDEQVEHESYQVVRNDEEQHSIWPEQRPLPDGWHQVGFVGGKDACLAQGVANARPLAPLPERSPPRTRSPA</sequence>
<gene>
    <name evidence="3" type="ORF">I0C86_39630</name>
</gene>
<feature type="compositionally biased region" description="Basic and acidic residues" evidence="1">
    <location>
        <begin position="1"/>
        <end position="20"/>
    </location>
</feature>
<keyword evidence="4" id="KW-1185">Reference proteome</keyword>
<comment type="caution">
    <text evidence="3">The sequence shown here is derived from an EMBL/GenBank/DDBJ whole genome shotgun (WGS) entry which is preliminary data.</text>
</comment>
<reference evidence="3 4" key="1">
    <citation type="submission" date="2020-11" db="EMBL/GenBank/DDBJ databases">
        <title>A novel isolate from a Black sea contaminated sediment with potential to produce alkanes: Plantactinospora alkalitolerans sp. nov.</title>
        <authorList>
            <person name="Carro L."/>
            <person name="Veyisoglu A."/>
            <person name="Guven K."/>
            <person name="Schumann P."/>
            <person name="Klenk H.-P."/>
            <person name="Sahin N."/>
        </authorList>
    </citation>
    <scope>NUCLEOTIDE SEQUENCE [LARGE SCALE GENOMIC DNA]</scope>
    <source>
        <strain evidence="3 4">S1510</strain>
    </source>
</reference>
<dbReference type="SMART" id="SM00923">
    <property type="entry name" value="MbtH"/>
    <property type="match status" value="1"/>
</dbReference>
<evidence type="ECO:0000256" key="1">
    <source>
        <dbReference type="SAM" id="MobiDB-lite"/>
    </source>
</evidence>
<accession>A0ABS0H950</accession>
<dbReference type="SUPFAM" id="SSF160582">
    <property type="entry name" value="MbtH-like"/>
    <property type="match status" value="1"/>
</dbReference>
<dbReference type="RefSeq" id="WP_196206458.1">
    <property type="nucleotide sequence ID" value="NZ_JADPUN010000407.1"/>
</dbReference>
<dbReference type="Pfam" id="PF03621">
    <property type="entry name" value="MbtH"/>
    <property type="match status" value="1"/>
</dbReference>
<dbReference type="InterPro" id="IPR037407">
    <property type="entry name" value="MLP_fam"/>
</dbReference>
<evidence type="ECO:0000259" key="2">
    <source>
        <dbReference type="SMART" id="SM00923"/>
    </source>
</evidence>
<proteinExistence type="predicted"/>